<comment type="similarity">
    <text evidence="2">Belongs to the glycosyl hydrolase 33 family.</text>
</comment>
<evidence type="ECO:0000256" key="2">
    <source>
        <dbReference type="ARBA" id="ARBA00009348"/>
    </source>
</evidence>
<evidence type="ECO:0000256" key="4">
    <source>
        <dbReference type="SAM" id="MobiDB-lite"/>
    </source>
</evidence>
<dbReference type="AlphaFoldDB" id="K0XDN4"/>
<dbReference type="InterPro" id="IPR026856">
    <property type="entry name" value="Sialidase_fam"/>
</dbReference>
<dbReference type="Gene3D" id="2.60.120.200">
    <property type="match status" value="1"/>
</dbReference>
<evidence type="ECO:0000313" key="9">
    <source>
        <dbReference type="Proteomes" id="UP000006044"/>
    </source>
</evidence>
<feature type="signal peptide" evidence="5">
    <location>
        <begin position="1"/>
        <end position="22"/>
    </location>
</feature>
<dbReference type="Pfam" id="PF13088">
    <property type="entry name" value="BNR_2"/>
    <property type="match status" value="1"/>
</dbReference>
<dbReference type="HOGENOM" id="CLU_276778_0_0_10"/>
<keyword evidence="5" id="KW-0732">Signal</keyword>
<dbReference type="GeneID" id="77850108"/>
<dbReference type="Pfam" id="PF18998">
    <property type="entry name" value="Flg_new_2"/>
    <property type="match status" value="2"/>
</dbReference>
<organism evidence="8 9">
    <name type="scientific">Barnesiella intestinihominis YIT 11860</name>
    <dbReference type="NCBI Taxonomy" id="742726"/>
    <lineage>
        <taxon>Bacteria</taxon>
        <taxon>Pseudomonadati</taxon>
        <taxon>Bacteroidota</taxon>
        <taxon>Bacteroidia</taxon>
        <taxon>Bacteroidales</taxon>
        <taxon>Barnesiellaceae</taxon>
        <taxon>Barnesiella</taxon>
    </lineage>
</organism>
<feature type="domain" description="Bacterial repeat" evidence="7">
    <location>
        <begin position="641"/>
        <end position="702"/>
    </location>
</feature>
<feature type="domain" description="Sialidase" evidence="6">
    <location>
        <begin position="73"/>
        <end position="347"/>
    </location>
</feature>
<evidence type="ECO:0000313" key="8">
    <source>
        <dbReference type="EMBL" id="EJZ62055.1"/>
    </source>
</evidence>
<dbReference type="eggNOG" id="COG4409">
    <property type="taxonomic scope" value="Bacteria"/>
</dbReference>
<name>K0XDN4_9BACT</name>
<feature type="chain" id="PRO_5003841260" description="exo-alpha-sialidase" evidence="5">
    <location>
        <begin position="23"/>
        <end position="1148"/>
    </location>
</feature>
<keyword evidence="9" id="KW-1185">Reference proteome</keyword>
<accession>K0XDN4</accession>
<protein>
    <recommendedName>
        <fullName evidence="3">exo-alpha-sialidase</fullName>
        <ecNumber evidence="3">3.2.1.18</ecNumber>
    </recommendedName>
</protein>
<comment type="caution">
    <text evidence="8">The sequence shown here is derived from an EMBL/GenBank/DDBJ whole genome shotgun (WGS) entry which is preliminary data.</text>
</comment>
<dbReference type="GO" id="GO:0016020">
    <property type="term" value="C:membrane"/>
    <property type="evidence" value="ECO:0007669"/>
    <property type="project" value="TreeGrafter"/>
</dbReference>
<sequence length="1148" mass="125515">MKKSVQFLLLFLMCISASWTWASDAPERTVLFNMGDYDSQYWRIPALVTAADNSLVAVVDKRGSSLGDLPNTISIMSRRSTDNGKNWSEPVVVAQGGNGKTYGDPAVVLDKKTGNLICMFVGDQGLWNATPYNRQGIYVSKSTDNGVSWSEPVAITDQVYANHSGWYAGFAGSGHGLCLKDGRLMFVLAIRATSATGVPLHNYAIYSDDGGDNWTLSTNAATTVGDEAKVVELEDGDILMSIRNPSKGNRIFCKSTDRGQTWGKAYFETELKDPACNGDIIRYSYSTDEGSEGKSRLLHSLPESTTTRENVTVYLSEDDGETWPIKKRLVDGYSAYSSLTVLPDGTIGALVEEGKWDSNLPGEDGFQLVFYRFTMDWLTSDVTEPPVVSEGTLQLNGTDRYMRIPSADDFNIAIGESYTVTCKVKMPFSGSSCRFVSKRSYTGTANSGTVGWEMWGDMNASTRFSTNLSPAGSPWGGKGNGTGVTFTENQWVHLTWVFDWNENTTNIYVDGVLGESKSLHADFQSKSLENNFDVLVGAGYSNSDGSASVPSFFMNGEMDDLRFYNKALTLDEIKADMDATVDGTTDGLVAAYDFTDISGVEVPDISGHGHTGTLVNFPNYSTLYTVTIAAPDPEQGTLKVMNGSTEVVSGTGIPENTRLTVVAEPADGYQLKEIRVNDVALERNVNIFTLTQETTVTAEFEEAVPEYCTYEGNSSHDQRYVRSITMNGGTSPFSVSVYSTTRQAVYVDKTDHVFEAYAGEEIQPVVNWAGEWMHGYLYIDYDKDYTFSYTLGSDDYPTADGELVSYTFYSPSDSQWGKNSKGETTENNSRLDDVPSFTLPESLAPGEYRVRLKIDWCHLDPCGHPDEIPNTLTGNGGNIVDFTLRIVERPATYTVTLPETVENGTLTVMNGSVALVPGANTVEENSELTITAEPAQGYRLESLTVNGSAFTSGDTYTVTGNTEIAVSFAEIPVVTHIITYSVKQGEGTITLSNLEGTETYQSGASLRADKSFKITFSPAEDYIVEKVMYGPTSFGAIMELTLDENNSYTMPVEQFVGDYTFEAYFTYDPGTGIAENDREAISARYANGVLHVEGVTEGEFELCIYNLTGKPVRTATETVVDVADLAKGCYLVKITTAEAEKTVKFIKK</sequence>
<dbReference type="NCBIfam" id="TIGR04183">
    <property type="entry name" value="Por_Secre_tail"/>
    <property type="match status" value="1"/>
</dbReference>
<dbReference type="PANTHER" id="PTHR10628:SF30">
    <property type="entry name" value="EXO-ALPHA-SIALIDASE"/>
    <property type="match status" value="1"/>
</dbReference>
<dbReference type="SUPFAM" id="SSF49899">
    <property type="entry name" value="Concanavalin A-like lectins/glucanases"/>
    <property type="match status" value="1"/>
</dbReference>
<feature type="region of interest" description="Disordered" evidence="4">
    <location>
        <begin position="812"/>
        <end position="836"/>
    </location>
</feature>
<dbReference type="Pfam" id="PF13385">
    <property type="entry name" value="Laminin_G_3"/>
    <property type="match status" value="1"/>
</dbReference>
<evidence type="ECO:0000256" key="1">
    <source>
        <dbReference type="ARBA" id="ARBA00000427"/>
    </source>
</evidence>
<dbReference type="InterPro" id="IPR011040">
    <property type="entry name" value="Sialidase"/>
</dbReference>
<dbReference type="EC" id="3.2.1.18" evidence="3"/>
<dbReference type="InterPro" id="IPR036278">
    <property type="entry name" value="Sialidase_sf"/>
</dbReference>
<dbReference type="STRING" id="742726.HMPREF9448_02736"/>
<evidence type="ECO:0000259" key="6">
    <source>
        <dbReference type="Pfam" id="PF13088"/>
    </source>
</evidence>
<dbReference type="GO" id="GO:0004308">
    <property type="term" value="F:exo-alpha-sialidase activity"/>
    <property type="evidence" value="ECO:0007669"/>
    <property type="project" value="UniProtKB-EC"/>
</dbReference>
<proteinExistence type="inferred from homology"/>
<evidence type="ECO:0000256" key="3">
    <source>
        <dbReference type="ARBA" id="ARBA00012733"/>
    </source>
</evidence>
<dbReference type="OrthoDB" id="7294637at2"/>
<evidence type="ECO:0000259" key="7">
    <source>
        <dbReference type="Pfam" id="PF18998"/>
    </source>
</evidence>
<feature type="domain" description="Bacterial repeat" evidence="7">
    <location>
        <begin position="907"/>
        <end position="971"/>
    </location>
</feature>
<dbReference type="eggNOG" id="COG1409">
    <property type="taxonomic scope" value="Bacteria"/>
</dbReference>
<dbReference type="GO" id="GO:0006689">
    <property type="term" value="P:ganglioside catabolic process"/>
    <property type="evidence" value="ECO:0007669"/>
    <property type="project" value="TreeGrafter"/>
</dbReference>
<dbReference type="PANTHER" id="PTHR10628">
    <property type="entry name" value="SIALIDASE"/>
    <property type="match status" value="1"/>
</dbReference>
<dbReference type="InterPro" id="IPR044060">
    <property type="entry name" value="Bacterial_rp_domain"/>
</dbReference>
<feature type="compositionally biased region" description="Basic and acidic residues" evidence="4">
    <location>
        <begin position="820"/>
        <end position="833"/>
    </location>
</feature>
<dbReference type="CDD" id="cd15482">
    <property type="entry name" value="Sialidase_non-viral"/>
    <property type="match status" value="1"/>
</dbReference>
<dbReference type="Proteomes" id="UP000006044">
    <property type="component" value="Unassembled WGS sequence"/>
</dbReference>
<dbReference type="EMBL" id="ADLE01000018">
    <property type="protein sequence ID" value="EJZ62055.1"/>
    <property type="molecule type" value="Genomic_DNA"/>
</dbReference>
<dbReference type="GO" id="GO:0005737">
    <property type="term" value="C:cytoplasm"/>
    <property type="evidence" value="ECO:0007669"/>
    <property type="project" value="TreeGrafter"/>
</dbReference>
<dbReference type="PATRIC" id="fig|742726.3.peg.2850"/>
<gene>
    <name evidence="8" type="ORF">HMPREF9448_02736</name>
</gene>
<dbReference type="InterPro" id="IPR026444">
    <property type="entry name" value="Secre_tail"/>
</dbReference>
<reference evidence="8 9" key="1">
    <citation type="submission" date="2012-08" db="EMBL/GenBank/DDBJ databases">
        <title>The Genome Sequence of Barnesiella intestinihominis YIT 11860.</title>
        <authorList>
            <consortium name="The Broad Institute Genome Sequencing Platform"/>
            <person name="Earl A."/>
            <person name="Ward D."/>
            <person name="Feldgarden M."/>
            <person name="Gevers D."/>
            <person name="Morotomi M."/>
            <person name="Walker B."/>
            <person name="Young S.K."/>
            <person name="Zeng Q."/>
            <person name="Gargeya S."/>
            <person name="Fitzgerald M."/>
            <person name="Haas B."/>
            <person name="Abouelleil A."/>
            <person name="Alvarado L."/>
            <person name="Arachchi H.M."/>
            <person name="Berlin A.M."/>
            <person name="Chapman S.B."/>
            <person name="Goldberg J."/>
            <person name="Griggs A."/>
            <person name="Gujja S."/>
            <person name="Hansen M."/>
            <person name="Howarth C."/>
            <person name="Imamovic A."/>
            <person name="Larimer J."/>
            <person name="McCowen C."/>
            <person name="Montmayeur A."/>
            <person name="Murphy C."/>
            <person name="Neiman D."/>
            <person name="Pearson M."/>
            <person name="Priest M."/>
            <person name="Roberts A."/>
            <person name="Saif S."/>
            <person name="Shea T."/>
            <person name="Sisk P."/>
            <person name="Sykes S."/>
            <person name="Wortman J."/>
            <person name="Nusbaum C."/>
            <person name="Birren B."/>
        </authorList>
    </citation>
    <scope>NUCLEOTIDE SEQUENCE [LARGE SCALE GENOMIC DNA]</scope>
    <source>
        <strain evidence="8 9">YIT 11860</strain>
    </source>
</reference>
<dbReference type="SUPFAM" id="SSF50939">
    <property type="entry name" value="Sialidases"/>
    <property type="match status" value="1"/>
</dbReference>
<dbReference type="GO" id="GO:0009313">
    <property type="term" value="P:oligosaccharide catabolic process"/>
    <property type="evidence" value="ECO:0007669"/>
    <property type="project" value="TreeGrafter"/>
</dbReference>
<dbReference type="Gene3D" id="2.120.10.10">
    <property type="match status" value="1"/>
</dbReference>
<comment type="catalytic activity">
    <reaction evidence="1">
        <text>Hydrolysis of alpha-(2-&gt;3)-, alpha-(2-&gt;6)-, alpha-(2-&gt;8)- glycosidic linkages of terminal sialic acid residues in oligosaccharides, glycoproteins, glycolipids, colominic acid and synthetic substrates.</text>
        <dbReference type="EC" id="3.2.1.18"/>
    </reaction>
</comment>
<dbReference type="InterPro" id="IPR013320">
    <property type="entry name" value="ConA-like_dom_sf"/>
</dbReference>
<evidence type="ECO:0000256" key="5">
    <source>
        <dbReference type="SAM" id="SignalP"/>
    </source>
</evidence>
<dbReference type="RefSeq" id="WP_008863109.1">
    <property type="nucleotide sequence ID" value="NZ_JH815206.1"/>
</dbReference>